<dbReference type="SMART" id="SM00355">
    <property type="entry name" value="ZnF_C2H2"/>
    <property type="match status" value="2"/>
</dbReference>
<sequence length="130" mass="15267">MVKRAREEESDRDAVSNINNILCTEPPCINEWVPADLYPSHVDLLHQYICSECFANLTKEYWLKLHIEECHNPFKTDSSLQCLEEDCPVVFTDISRRHDHLMKIHHYSEHFSSDFIRTGYLTRGISNQTV</sequence>
<dbReference type="InterPro" id="IPR013087">
    <property type="entry name" value="Znf_C2H2_type"/>
</dbReference>
<gene>
    <name evidence="2" type="ORF">FIM1_5113</name>
</gene>
<dbReference type="Proteomes" id="UP000422736">
    <property type="component" value="Chromosome 8"/>
</dbReference>
<evidence type="ECO:0000259" key="1">
    <source>
        <dbReference type="PROSITE" id="PS00028"/>
    </source>
</evidence>
<reference evidence="2 3" key="1">
    <citation type="submission" date="2016-03" db="EMBL/GenBank/DDBJ databases">
        <title>How can Kluyveromyces marxianus grow so fast - potential evolutionary course in Saccharomyces Complex revealed by comparative genomics.</title>
        <authorList>
            <person name="Mo W."/>
            <person name="Lu W."/>
            <person name="Yang X."/>
            <person name="Qi J."/>
            <person name="Lv H."/>
        </authorList>
    </citation>
    <scope>NUCLEOTIDE SEQUENCE [LARGE SCALE GENOMIC DNA]</scope>
    <source>
        <strain evidence="2 3">FIM1</strain>
    </source>
</reference>
<dbReference type="PANTHER" id="PTHR21354">
    <property type="entry name" value="ZINC FINGER PROTEIN 511"/>
    <property type="match status" value="1"/>
</dbReference>
<accession>A0ABX6F1K8</accession>
<dbReference type="InterPro" id="IPR039258">
    <property type="entry name" value="ZNF511"/>
</dbReference>
<dbReference type="EMBL" id="CP015060">
    <property type="protein sequence ID" value="QGN17904.1"/>
    <property type="molecule type" value="Genomic_DNA"/>
</dbReference>
<organism evidence="2 3">
    <name type="scientific">Kluyveromyces marxianus</name>
    <name type="common">Yeast</name>
    <name type="synonym">Candida kefyr</name>
    <dbReference type="NCBI Taxonomy" id="4911"/>
    <lineage>
        <taxon>Eukaryota</taxon>
        <taxon>Fungi</taxon>
        <taxon>Dikarya</taxon>
        <taxon>Ascomycota</taxon>
        <taxon>Saccharomycotina</taxon>
        <taxon>Saccharomycetes</taxon>
        <taxon>Saccharomycetales</taxon>
        <taxon>Saccharomycetaceae</taxon>
        <taxon>Kluyveromyces</taxon>
    </lineage>
</organism>
<dbReference type="PANTHER" id="PTHR21354:SF0">
    <property type="entry name" value="ZINC FINGER PROTEIN 511"/>
    <property type="match status" value="1"/>
</dbReference>
<proteinExistence type="predicted"/>
<evidence type="ECO:0000313" key="3">
    <source>
        <dbReference type="Proteomes" id="UP000422736"/>
    </source>
</evidence>
<dbReference type="PROSITE" id="PS00028">
    <property type="entry name" value="ZINC_FINGER_C2H2_1"/>
    <property type="match status" value="1"/>
</dbReference>
<protein>
    <submittedName>
        <fullName evidence="2">Zinc finger protein 511</fullName>
    </submittedName>
</protein>
<keyword evidence="3" id="KW-1185">Reference proteome</keyword>
<reference evidence="2 3" key="2">
    <citation type="submission" date="2019-11" db="EMBL/GenBank/DDBJ databases">
        <authorList>
            <person name="Lu H."/>
        </authorList>
    </citation>
    <scope>NUCLEOTIDE SEQUENCE [LARGE SCALE GENOMIC DNA]</scope>
    <source>
        <strain evidence="2 3">FIM1</strain>
    </source>
</reference>
<name>A0ABX6F1K8_KLUMA</name>
<feature type="domain" description="C2H2-type" evidence="1">
    <location>
        <begin position="50"/>
        <end position="71"/>
    </location>
</feature>
<evidence type="ECO:0000313" key="2">
    <source>
        <dbReference type="EMBL" id="QGN17904.1"/>
    </source>
</evidence>